<feature type="compositionally biased region" description="Low complexity" evidence="1">
    <location>
        <begin position="29"/>
        <end position="40"/>
    </location>
</feature>
<sequence>MAQPSASVSYYAPQPQPAYSMQQPPPQQQPAYSMQHQQPQPMQQWSPSYLYLPYPHTAPEPYYQDYYSPPGTHASPPPLQDSYRLFDDENPNSCSVM</sequence>
<reference evidence="2" key="1">
    <citation type="submission" date="2014-09" db="EMBL/GenBank/DDBJ databases">
        <authorList>
            <person name="Magalhaes I.L.F."/>
            <person name="Oliveira U."/>
            <person name="Santos F.R."/>
            <person name="Vidigal T.H.D.A."/>
            <person name="Brescovit A.D."/>
            <person name="Santos A.J."/>
        </authorList>
    </citation>
    <scope>NUCLEOTIDE SEQUENCE</scope>
    <source>
        <tissue evidence="2">Shoot tissue taken approximately 20 cm above the soil surface</tissue>
    </source>
</reference>
<evidence type="ECO:0000256" key="1">
    <source>
        <dbReference type="SAM" id="MobiDB-lite"/>
    </source>
</evidence>
<evidence type="ECO:0000313" key="2">
    <source>
        <dbReference type="EMBL" id="JAD94709.1"/>
    </source>
</evidence>
<protein>
    <submittedName>
        <fullName evidence="2">Uncharacterized protein</fullName>
    </submittedName>
</protein>
<proteinExistence type="predicted"/>
<organism evidence="2">
    <name type="scientific">Arundo donax</name>
    <name type="common">Giant reed</name>
    <name type="synonym">Donax arundinaceus</name>
    <dbReference type="NCBI Taxonomy" id="35708"/>
    <lineage>
        <taxon>Eukaryota</taxon>
        <taxon>Viridiplantae</taxon>
        <taxon>Streptophyta</taxon>
        <taxon>Embryophyta</taxon>
        <taxon>Tracheophyta</taxon>
        <taxon>Spermatophyta</taxon>
        <taxon>Magnoliopsida</taxon>
        <taxon>Liliopsida</taxon>
        <taxon>Poales</taxon>
        <taxon>Poaceae</taxon>
        <taxon>PACMAD clade</taxon>
        <taxon>Arundinoideae</taxon>
        <taxon>Arundineae</taxon>
        <taxon>Arundo</taxon>
    </lineage>
</organism>
<name>A0A0A9E1Q9_ARUDO</name>
<feature type="region of interest" description="Disordered" evidence="1">
    <location>
        <begin position="62"/>
        <end position="97"/>
    </location>
</feature>
<reference evidence="2" key="2">
    <citation type="journal article" date="2015" name="Data Brief">
        <title>Shoot transcriptome of the giant reed, Arundo donax.</title>
        <authorList>
            <person name="Barrero R.A."/>
            <person name="Guerrero F.D."/>
            <person name="Moolhuijzen P."/>
            <person name="Goolsby J.A."/>
            <person name="Tidwell J."/>
            <person name="Bellgard S.E."/>
            <person name="Bellgard M.I."/>
        </authorList>
    </citation>
    <scope>NUCLEOTIDE SEQUENCE</scope>
    <source>
        <tissue evidence="2">Shoot tissue taken approximately 20 cm above the soil surface</tissue>
    </source>
</reference>
<dbReference type="AlphaFoldDB" id="A0A0A9E1Q9"/>
<accession>A0A0A9E1Q9</accession>
<feature type="region of interest" description="Disordered" evidence="1">
    <location>
        <begin position="1"/>
        <end position="40"/>
    </location>
</feature>
<feature type="compositionally biased region" description="Low complexity" evidence="1">
    <location>
        <begin position="9"/>
        <end position="22"/>
    </location>
</feature>
<dbReference type="EMBL" id="GBRH01203186">
    <property type="protein sequence ID" value="JAD94709.1"/>
    <property type="molecule type" value="Transcribed_RNA"/>
</dbReference>